<reference evidence="1" key="1">
    <citation type="submission" date="2021-06" db="EMBL/GenBank/DDBJ databases">
        <authorList>
            <person name="Kallberg Y."/>
            <person name="Tangrot J."/>
            <person name="Rosling A."/>
        </authorList>
    </citation>
    <scope>NUCLEOTIDE SEQUENCE</scope>
    <source>
        <strain evidence="1">MA461A</strain>
    </source>
</reference>
<sequence length="71" mass="8530">MLLEETAWKRIHELLYPSGSESSNKLKNNREFHEVKDEKDEDLLYLDYLEYFHETFNLTGIHPLFVDHSGF</sequence>
<name>A0ACA9P586_9GLOM</name>
<protein>
    <submittedName>
        <fullName evidence="1">3385_t:CDS:1</fullName>
    </submittedName>
</protein>
<feature type="non-terminal residue" evidence="1">
    <location>
        <position position="71"/>
    </location>
</feature>
<accession>A0ACA9P586</accession>
<gene>
    <name evidence="1" type="ORF">RPERSI_LOCUS9567</name>
</gene>
<keyword evidence="2" id="KW-1185">Reference proteome</keyword>
<organism evidence="1 2">
    <name type="scientific">Racocetra persica</name>
    <dbReference type="NCBI Taxonomy" id="160502"/>
    <lineage>
        <taxon>Eukaryota</taxon>
        <taxon>Fungi</taxon>
        <taxon>Fungi incertae sedis</taxon>
        <taxon>Mucoromycota</taxon>
        <taxon>Glomeromycotina</taxon>
        <taxon>Glomeromycetes</taxon>
        <taxon>Diversisporales</taxon>
        <taxon>Gigasporaceae</taxon>
        <taxon>Racocetra</taxon>
    </lineage>
</organism>
<proteinExistence type="predicted"/>
<evidence type="ECO:0000313" key="1">
    <source>
        <dbReference type="EMBL" id="CAG8691364.1"/>
    </source>
</evidence>
<comment type="caution">
    <text evidence="1">The sequence shown here is derived from an EMBL/GenBank/DDBJ whole genome shotgun (WGS) entry which is preliminary data.</text>
</comment>
<dbReference type="Proteomes" id="UP000789920">
    <property type="component" value="Unassembled WGS sequence"/>
</dbReference>
<dbReference type="EMBL" id="CAJVQC010018182">
    <property type="protein sequence ID" value="CAG8691364.1"/>
    <property type="molecule type" value="Genomic_DNA"/>
</dbReference>
<evidence type="ECO:0000313" key="2">
    <source>
        <dbReference type="Proteomes" id="UP000789920"/>
    </source>
</evidence>